<keyword evidence="4" id="KW-1185">Reference proteome</keyword>
<name>A0A8T2H4Y0_ARASU</name>
<dbReference type="OrthoDB" id="7956040at2759"/>
<proteinExistence type="predicted"/>
<feature type="compositionally biased region" description="Polar residues" evidence="1">
    <location>
        <begin position="1"/>
        <end position="11"/>
    </location>
</feature>
<feature type="region of interest" description="Disordered" evidence="1">
    <location>
        <begin position="1"/>
        <end position="62"/>
    </location>
</feature>
<organism evidence="3 4">
    <name type="scientific">Arabidopsis suecica</name>
    <name type="common">Swedish thale-cress</name>
    <name type="synonym">Cardaminopsis suecica</name>
    <dbReference type="NCBI Taxonomy" id="45249"/>
    <lineage>
        <taxon>Eukaryota</taxon>
        <taxon>Viridiplantae</taxon>
        <taxon>Streptophyta</taxon>
        <taxon>Embryophyta</taxon>
        <taxon>Tracheophyta</taxon>
        <taxon>Spermatophyta</taxon>
        <taxon>Magnoliopsida</taxon>
        <taxon>eudicotyledons</taxon>
        <taxon>Gunneridae</taxon>
        <taxon>Pentapetalae</taxon>
        <taxon>rosids</taxon>
        <taxon>malvids</taxon>
        <taxon>Brassicales</taxon>
        <taxon>Brassicaceae</taxon>
        <taxon>Camelineae</taxon>
        <taxon>Arabidopsis</taxon>
    </lineage>
</organism>
<evidence type="ECO:0000256" key="1">
    <source>
        <dbReference type="SAM" id="MobiDB-lite"/>
    </source>
</evidence>
<gene>
    <name evidence="3" type="ORF">ISN44_As01g019880</name>
</gene>
<dbReference type="SMART" id="SM00612">
    <property type="entry name" value="Kelch"/>
    <property type="match status" value="2"/>
</dbReference>
<comment type="caution">
    <text evidence="3">The sequence shown here is derived from an EMBL/GenBank/DDBJ whole genome shotgun (WGS) entry which is preliminary data.</text>
</comment>
<dbReference type="PANTHER" id="PTHR24414">
    <property type="entry name" value="F-BOX/KELCH-REPEAT PROTEIN SKIP4"/>
    <property type="match status" value="1"/>
</dbReference>
<dbReference type="InterPro" id="IPR006652">
    <property type="entry name" value="Kelch_1"/>
</dbReference>
<feature type="domain" description="FKB95-like N-terminal Kelch" evidence="2">
    <location>
        <begin position="129"/>
        <end position="407"/>
    </location>
</feature>
<dbReference type="Proteomes" id="UP000694251">
    <property type="component" value="Chromosome 1"/>
</dbReference>
<dbReference type="EMBL" id="JAEFBJ010000001">
    <property type="protein sequence ID" value="KAG7654855.1"/>
    <property type="molecule type" value="Genomic_DNA"/>
</dbReference>
<accession>A0A8T2H4Y0</accession>
<dbReference type="Pfam" id="PF25210">
    <property type="entry name" value="Kelch_FKB95"/>
    <property type="match status" value="1"/>
</dbReference>
<dbReference type="PANTHER" id="PTHR24414:SF65">
    <property type="entry name" value="F-BOX DOMAIN-CONTAINING PROTEIN"/>
    <property type="match status" value="1"/>
</dbReference>
<dbReference type="AlphaFoldDB" id="A0A8T2H4Y0"/>
<sequence>MANISEISGDSNDGGDPNKKPEELVKKPEEQVLRRSRRIATRNENQNKKPKEEEEKDNRSVSFPIPNELTEACVALIRKCDYPSLSSVSSYFFNLIASSELYETRSRLGLSETFLYAAIRFPDTNPPNWYILHRNKVSSLRLSKLESLPPVPYGCSVVTIGQEMYVIGGLLDVRRLQLMTLIDCRTHKCRSLPKMKRGRYHAAAGVFDGKIYVIGGFRMRKPDAEWIEVFDLKKQIWESLPGPYPKTSTDSQFFAHAVMEDKLYILGSRCLIYEPKRNGEWDATVNANPIWNLWKVPCTMQCVIDDMLYTIDPQCTLGHPIVVYNPKDKTWRPVKGESLRTLPSYFVSDGSEMANFGGKLVILGSNGSCYDTGDCIGEKGIWCVMIELEKREGGEIWGKVESLDCVLGDINFLSVWLCQTLTL</sequence>
<dbReference type="InterPro" id="IPR050354">
    <property type="entry name" value="F-box/kelch-repeat_ARATH"/>
</dbReference>
<evidence type="ECO:0000313" key="4">
    <source>
        <dbReference type="Proteomes" id="UP000694251"/>
    </source>
</evidence>
<evidence type="ECO:0000259" key="2">
    <source>
        <dbReference type="Pfam" id="PF25210"/>
    </source>
</evidence>
<feature type="compositionally biased region" description="Basic and acidic residues" evidence="1">
    <location>
        <begin position="45"/>
        <end position="59"/>
    </location>
</feature>
<reference evidence="3 4" key="1">
    <citation type="submission" date="2020-12" db="EMBL/GenBank/DDBJ databases">
        <title>Concerted genomic and epigenomic changes stabilize Arabidopsis allopolyploids.</title>
        <authorList>
            <person name="Chen Z."/>
        </authorList>
    </citation>
    <scope>NUCLEOTIDE SEQUENCE [LARGE SCALE GENOMIC DNA]</scope>
    <source>
        <strain evidence="3">As9502</strain>
        <tissue evidence="3">Leaf</tissue>
    </source>
</reference>
<feature type="compositionally biased region" description="Basic and acidic residues" evidence="1">
    <location>
        <begin position="16"/>
        <end position="33"/>
    </location>
</feature>
<protein>
    <submittedName>
        <fullName evidence="3">Kelch repeat type 1</fullName>
    </submittedName>
</protein>
<evidence type="ECO:0000313" key="3">
    <source>
        <dbReference type="EMBL" id="KAG7654855.1"/>
    </source>
</evidence>
<dbReference type="InterPro" id="IPR057499">
    <property type="entry name" value="Kelch_FKB95"/>
</dbReference>